<feature type="binding site" evidence="4">
    <location>
        <position position="476"/>
    </location>
    <ligand>
        <name>hydrogencarbonate</name>
        <dbReference type="ChEBI" id="CHEBI:17544"/>
        <label>1</label>
    </ligand>
</feature>
<keyword evidence="3 5" id="KW-0408">Iron</keyword>
<dbReference type="Pfam" id="PF00405">
    <property type="entry name" value="Transferrin"/>
    <property type="match status" value="3"/>
</dbReference>
<dbReference type="PRINTS" id="PR00422">
    <property type="entry name" value="TRANSFERRIN"/>
</dbReference>
<evidence type="ECO:0000313" key="7">
    <source>
        <dbReference type="EnsemblMetazoa" id="AALB009813-PA"/>
    </source>
</evidence>
<proteinExistence type="inferred from homology"/>
<keyword evidence="3" id="KW-0406">Ion transport</keyword>
<reference evidence="7" key="2">
    <citation type="submission" date="2022-08" db="UniProtKB">
        <authorList>
            <consortium name="EnsemblMetazoa"/>
        </authorList>
    </citation>
    <scope>IDENTIFICATION</scope>
    <source>
        <strain evidence="7">STECLA/ALBI9_A</strain>
    </source>
</reference>
<dbReference type="PROSITE" id="PS51408">
    <property type="entry name" value="TRANSFERRIN_LIKE_4"/>
    <property type="match status" value="2"/>
</dbReference>
<dbReference type="GO" id="GO:0005886">
    <property type="term" value="C:plasma membrane"/>
    <property type="evidence" value="ECO:0007669"/>
    <property type="project" value="TreeGrafter"/>
</dbReference>
<evidence type="ECO:0000256" key="2">
    <source>
        <dbReference type="ARBA" id="ARBA00023157"/>
    </source>
</evidence>
<dbReference type="OrthoDB" id="8183540at2759"/>
<dbReference type="VEuPathDB" id="VectorBase:AALB009813"/>
<feature type="disulfide bond" evidence="6">
    <location>
        <begin position="506"/>
        <end position="529"/>
    </location>
</feature>
<evidence type="ECO:0000256" key="1">
    <source>
        <dbReference type="ARBA" id="ARBA00022737"/>
    </source>
</evidence>
<dbReference type="GO" id="GO:0005615">
    <property type="term" value="C:extracellular space"/>
    <property type="evidence" value="ECO:0007669"/>
    <property type="project" value="InterPro"/>
</dbReference>
<keyword evidence="8" id="KW-1185">Reference proteome</keyword>
<dbReference type="PIRSF" id="PIRSF002549">
    <property type="entry name" value="Transferrin"/>
    <property type="match status" value="1"/>
</dbReference>
<dbReference type="GO" id="GO:0046872">
    <property type="term" value="F:metal ion binding"/>
    <property type="evidence" value="ECO:0007669"/>
    <property type="project" value="UniProtKB-KW"/>
</dbReference>
<feature type="disulfide bond" evidence="6">
    <location>
        <begin position="262"/>
        <end position="275"/>
    </location>
</feature>
<evidence type="ECO:0000256" key="4">
    <source>
        <dbReference type="PIRSR" id="PIRSR002549-2"/>
    </source>
</evidence>
<feature type="disulfide bond" evidence="6">
    <location>
        <begin position="465"/>
        <end position="597"/>
    </location>
</feature>
<dbReference type="RefSeq" id="XP_035794604.1">
    <property type="nucleotide sequence ID" value="XM_035938711.1"/>
</dbReference>
<feature type="disulfide bond" evidence="6">
    <location>
        <begin position="362"/>
        <end position="400"/>
    </location>
</feature>
<dbReference type="SMART" id="SM00094">
    <property type="entry name" value="TR_FER"/>
    <property type="match status" value="1"/>
</dbReference>
<dbReference type="GO" id="GO:0005769">
    <property type="term" value="C:early endosome"/>
    <property type="evidence" value="ECO:0007669"/>
    <property type="project" value="TreeGrafter"/>
</dbReference>
<dbReference type="EnsemblMetazoa" id="AALB009813-RA">
    <property type="protein sequence ID" value="AALB009813-PA"/>
    <property type="gene ID" value="AALB009813"/>
</dbReference>
<feature type="disulfide bond" evidence="6">
    <location>
        <begin position="372"/>
        <end position="390"/>
    </location>
</feature>
<feature type="disulfide bond" evidence="6">
    <location>
        <begin position="38"/>
        <end position="50"/>
    </location>
</feature>
<dbReference type="GO" id="GO:0055037">
    <property type="term" value="C:recycling endosome"/>
    <property type="evidence" value="ECO:0007669"/>
    <property type="project" value="TreeGrafter"/>
</dbReference>
<keyword evidence="1" id="KW-0677">Repeat</keyword>
<dbReference type="InterPro" id="IPR016357">
    <property type="entry name" value="Transferrin"/>
</dbReference>
<sequence>MARVCAFTILLVISALTGAAIGQQQERVCAPSRYISECEQLQRGQSDVICVHVQDSVECAQRIRNGTADFGVFSAESTLLLASLGWEGLTVIKEIRSAERAREVLDFQSAVVVRSRHTGGLDGLRGLRYCHPGFQYTRTQRWTERVLKHFERLVVPATCEEGLHTATEIETAGLANFFGASCRPGLWSQIPKEDARLKDNYASLCSLCPNQTFCSYDGSVGSHQAALQCLERDADVVYASVQEIQQFFDSRTTMKSDYSFLCPDGSLRPVDGPACPWVMQPWGTVISTSTKAVQISTRVDGWMRSNDFSPSPWEEAIIQILTRHNTDRLAPVTSIQAPVDYVRPYRPLPIASDFCGTTARWCTTSLEEKNKCDVLAKAALTAGVVPNLECNNPTTNRIACLREIAGQRADFAGIDSNYGFLARQSNLAAALYQETDKEKYSRVVVLVHEGKEHDRFERLRNSKACFPEFGGIASVAFVNVGRSRGIFDRNECDYGRLMGDFFEESCAPGSRDDMHDPHGESSEKLCDLCKYAQTPVPHAVSADGLEGSGEAIEELPVEGIDSGLRVRVDAGIANDPNQLCAASDSNRYYGTRGALRCLQEAGDVAVIEAQNLADHARFLGMNASDYRVLCRNGSLAANTGFTVDEDCFLTTIVDGEIVVRRQWEKTDNVVHALSSLDQYLQNDPDFRMYNIFAGVKDLLFEDSALGLVSPQHAELGTAVQNYIRLFENIEDCQNAAPSTTLAPGGTGGRAAILTVNVLLTILLAGILAWRL</sequence>
<evidence type="ECO:0000256" key="5">
    <source>
        <dbReference type="PIRSR" id="PIRSR002549-3"/>
    </source>
</evidence>
<dbReference type="Gene3D" id="3.40.190.10">
    <property type="entry name" value="Periplasmic binding protein-like II"/>
    <property type="match status" value="3"/>
</dbReference>
<dbReference type="AlphaFoldDB" id="A0A182FTD3"/>
<dbReference type="CDD" id="cd13529">
    <property type="entry name" value="PBP2_transferrin"/>
    <property type="match status" value="1"/>
</dbReference>
<dbReference type="Proteomes" id="UP000069272">
    <property type="component" value="Chromosome 3R"/>
</dbReference>
<feature type="disulfide bond" evidence="6">
    <location>
        <begin position="182"/>
        <end position="208"/>
    </location>
</feature>
<dbReference type="InterPro" id="IPR001156">
    <property type="entry name" value="Transferrin-like_dom"/>
</dbReference>
<dbReference type="PANTHER" id="PTHR11485:SF57">
    <property type="entry name" value="TRANSFERRIN"/>
    <property type="match status" value="1"/>
</dbReference>
<accession>A0A182FTD3</accession>
<feature type="disulfide bond" evidence="6">
    <location>
        <begin position="130"/>
        <end position="229"/>
    </location>
</feature>
<organism evidence="7 8">
    <name type="scientific">Anopheles albimanus</name>
    <name type="common">New world malaria mosquito</name>
    <dbReference type="NCBI Taxonomy" id="7167"/>
    <lineage>
        <taxon>Eukaryota</taxon>
        <taxon>Metazoa</taxon>
        <taxon>Ecdysozoa</taxon>
        <taxon>Arthropoda</taxon>
        <taxon>Hexapoda</taxon>
        <taxon>Insecta</taxon>
        <taxon>Pterygota</taxon>
        <taxon>Neoptera</taxon>
        <taxon>Endopterygota</taxon>
        <taxon>Diptera</taxon>
        <taxon>Nematocera</taxon>
        <taxon>Culicoidea</taxon>
        <taxon>Culicidae</taxon>
        <taxon>Anophelinae</taxon>
        <taxon>Anopheles</taxon>
    </lineage>
</organism>
<reference evidence="7 8" key="1">
    <citation type="journal article" date="2017" name="G3 (Bethesda)">
        <title>The Physical Genome Mapping of Anopheles albimanus Corrected Scaffold Misassemblies and Identified Interarm Rearrangements in Genus Anopheles.</title>
        <authorList>
            <person name="Artemov G.N."/>
            <person name="Peery A.N."/>
            <person name="Jiang X."/>
            <person name="Tu Z."/>
            <person name="Stegniy V.N."/>
            <person name="Sharakhova M.V."/>
            <person name="Sharakhov I.V."/>
        </authorList>
    </citation>
    <scope>NUCLEOTIDE SEQUENCE [LARGE SCALE GENOMIC DNA]</scope>
    <source>
        <strain evidence="7 8">ALBI9_A</strain>
    </source>
</reference>
<dbReference type="SUPFAM" id="SSF53850">
    <property type="entry name" value="Periplasmic binding protein-like II"/>
    <property type="match status" value="2"/>
</dbReference>
<protein>
    <recommendedName>
        <fullName evidence="3">Transferrin</fullName>
    </recommendedName>
</protein>
<feature type="disulfide bond" evidence="6">
    <location>
        <begin position="630"/>
        <end position="647"/>
    </location>
</feature>
<name>A0A182FTD3_ANOAL</name>
<keyword evidence="3" id="KW-0410">Iron transport</keyword>
<dbReference type="VEuPathDB" id="VectorBase:AALB20_032865"/>
<dbReference type="STRING" id="7167.A0A182FTD3"/>
<feature type="binding site" evidence="4">
    <location>
        <position position="138"/>
    </location>
    <ligand>
        <name>hydrogencarbonate</name>
        <dbReference type="ChEBI" id="CHEBI:17544"/>
        <label>1</label>
    </ligand>
</feature>
<comment type="function">
    <text evidence="3">Transferrins are iron binding transport proteins which bind Fe(3+) ion in association with the binding of an anion, usually bicarbonate.</text>
</comment>
<dbReference type="PANTHER" id="PTHR11485">
    <property type="entry name" value="TRANSFERRIN"/>
    <property type="match status" value="1"/>
</dbReference>
<dbReference type="KEGG" id="aali:118467822"/>
<evidence type="ECO:0000256" key="3">
    <source>
        <dbReference type="PIRNR" id="PIRNR002549"/>
    </source>
</evidence>
<evidence type="ECO:0000313" key="8">
    <source>
        <dbReference type="Proteomes" id="UP000069272"/>
    </source>
</evidence>
<feature type="disulfide bond" evidence="6">
    <location>
        <begin position="29"/>
        <end position="59"/>
    </location>
</feature>
<evidence type="ECO:0000256" key="6">
    <source>
        <dbReference type="PIRSR" id="PIRSR002549-4"/>
    </source>
</evidence>
<dbReference type="GO" id="GO:0006826">
    <property type="term" value="P:iron ion transport"/>
    <property type="evidence" value="ECO:0007669"/>
    <property type="project" value="UniProtKB-KW"/>
</dbReference>
<dbReference type="GeneID" id="118467822"/>
<keyword evidence="3" id="KW-0813">Transport</keyword>
<feature type="binding site" evidence="5">
    <location>
        <position position="415"/>
    </location>
    <ligand>
        <name>Fe(3+)</name>
        <dbReference type="ChEBI" id="CHEBI:29034"/>
        <label>1</label>
    </ligand>
</feature>
<keyword evidence="3 5" id="KW-0479">Metal-binding</keyword>
<comment type="similarity">
    <text evidence="3">Belongs to the transferrin family.</text>
</comment>
<feature type="disulfide bond" evidence="6">
    <location>
        <begin position="492"/>
        <end position="732"/>
    </location>
</feature>
<feature type="disulfide bond" evidence="6">
    <location>
        <begin position="526"/>
        <end position="580"/>
    </location>
</feature>
<keyword evidence="2 6" id="KW-1015">Disulfide bond</keyword>